<keyword evidence="16" id="KW-1185">Reference proteome</keyword>
<evidence type="ECO:0000256" key="10">
    <source>
        <dbReference type="ARBA" id="ARBA00023098"/>
    </source>
</evidence>
<feature type="non-terminal residue" evidence="15">
    <location>
        <position position="285"/>
    </location>
</feature>
<keyword evidence="10" id="KW-0443">Lipid metabolism</keyword>
<feature type="compositionally biased region" description="Low complexity" evidence="14">
    <location>
        <begin position="29"/>
        <end position="46"/>
    </location>
</feature>
<evidence type="ECO:0000256" key="7">
    <source>
        <dbReference type="ARBA" id="ARBA00022968"/>
    </source>
</evidence>
<dbReference type="FunFam" id="3.90.550.50:FF:000001">
    <property type="entry name" value="Hexosyltransferase"/>
    <property type="match status" value="1"/>
</dbReference>
<evidence type="ECO:0000256" key="13">
    <source>
        <dbReference type="RuleBase" id="RU363063"/>
    </source>
</evidence>
<keyword evidence="7" id="KW-0735">Signal-anchor</keyword>
<keyword evidence="6" id="KW-0812">Transmembrane</keyword>
<name>A0A7L3EY34_9PASS</name>
<dbReference type="GO" id="GO:0006493">
    <property type="term" value="P:protein O-linked glycosylation"/>
    <property type="evidence" value="ECO:0007669"/>
    <property type="project" value="TreeGrafter"/>
</dbReference>
<comment type="subcellular location">
    <subcellularLocation>
        <location evidence="1 13">Golgi apparatus membrane</location>
        <topology evidence="1 13">Single-pass type II membrane protein</topology>
    </subcellularLocation>
</comment>
<proteinExistence type="inferred from homology"/>
<dbReference type="InterPro" id="IPR002659">
    <property type="entry name" value="Glyco_trans_31"/>
</dbReference>
<evidence type="ECO:0000256" key="9">
    <source>
        <dbReference type="ARBA" id="ARBA00023034"/>
    </source>
</evidence>
<comment type="caution">
    <text evidence="15">The sequence shown here is derived from an EMBL/GenBank/DDBJ whole genome shotgun (WGS) entry which is preliminary data.</text>
</comment>
<feature type="non-terminal residue" evidence="15">
    <location>
        <position position="1"/>
    </location>
</feature>
<evidence type="ECO:0000256" key="3">
    <source>
        <dbReference type="ARBA" id="ARBA00008661"/>
    </source>
</evidence>
<evidence type="ECO:0000256" key="14">
    <source>
        <dbReference type="SAM" id="MobiDB-lite"/>
    </source>
</evidence>
<sequence length="285" mass="29859">IENPGGETGAPPPQSGGPALEPGGPGSELSGTPSPGCLGLLSGGSDRFPDPFPEPPRTPKLLLSPSPCSAPSPFLLLLIPSAAAHLERRSAVRHTWGGAAPPGGHTWPGALPGALRTRSVFVLGTGGSPWRQREVLREWRRHGDILQGDFPDTYANLTWKTLLLLRWARACCAGAPFLLKADDDVFVNVAAVATHLAAWPAAPPPRLYLGRVHRGVAPNRDPRSRHHVAVATYAAPSFPPYCSGTAYVLSRQAAAAVLGQAGRVPLQLPEDVWVGLCAARAGVVA</sequence>
<evidence type="ECO:0000256" key="1">
    <source>
        <dbReference type="ARBA" id="ARBA00004323"/>
    </source>
</evidence>
<comment type="similarity">
    <text evidence="3 13">Belongs to the glycosyltransferase 31 family.</text>
</comment>
<feature type="region of interest" description="Disordered" evidence="14">
    <location>
        <begin position="1"/>
        <end position="64"/>
    </location>
</feature>
<keyword evidence="12" id="KW-0325">Glycoprotein</keyword>
<keyword evidence="11" id="KW-0472">Membrane</keyword>
<organism evidence="15 16">
    <name type="scientific">Chaetops frenatus</name>
    <name type="common">Rufous rock-jumper</name>
    <dbReference type="NCBI Taxonomy" id="221966"/>
    <lineage>
        <taxon>Eukaryota</taxon>
        <taxon>Metazoa</taxon>
        <taxon>Chordata</taxon>
        <taxon>Craniata</taxon>
        <taxon>Vertebrata</taxon>
        <taxon>Euteleostomi</taxon>
        <taxon>Archelosauria</taxon>
        <taxon>Archosauria</taxon>
        <taxon>Dinosauria</taxon>
        <taxon>Saurischia</taxon>
        <taxon>Theropoda</taxon>
        <taxon>Coelurosauria</taxon>
        <taxon>Aves</taxon>
        <taxon>Neognathae</taxon>
        <taxon>Neoaves</taxon>
        <taxon>Telluraves</taxon>
        <taxon>Australaves</taxon>
        <taxon>Passeriformes</taxon>
        <taxon>Picathartidae</taxon>
        <taxon>Chaetops</taxon>
    </lineage>
</organism>
<evidence type="ECO:0000313" key="15">
    <source>
        <dbReference type="EMBL" id="NXT72789.1"/>
    </source>
</evidence>
<dbReference type="Gene3D" id="3.90.550.50">
    <property type="match status" value="1"/>
</dbReference>
<reference evidence="15 16" key="1">
    <citation type="submission" date="2019-09" db="EMBL/GenBank/DDBJ databases">
        <title>Bird 10,000 Genomes (B10K) Project - Family phase.</title>
        <authorList>
            <person name="Zhang G."/>
        </authorList>
    </citation>
    <scope>NUCLEOTIDE SEQUENCE [LARGE SCALE GENOMIC DNA]</scope>
    <source>
        <strain evidence="15">B10K-DU-012-41</strain>
    </source>
</reference>
<evidence type="ECO:0000256" key="6">
    <source>
        <dbReference type="ARBA" id="ARBA00022692"/>
    </source>
</evidence>
<protein>
    <recommendedName>
        <fullName evidence="13">Hexosyltransferase</fullName>
        <ecNumber evidence="13">2.4.1.-</ecNumber>
    </recommendedName>
</protein>
<dbReference type="PANTHER" id="PTHR11214:SF378">
    <property type="entry name" value="BETA-1,3-GALACTOSYLTRANSFERASE 4"/>
    <property type="match status" value="1"/>
</dbReference>
<dbReference type="GO" id="GO:0006629">
    <property type="term" value="P:lipid metabolic process"/>
    <property type="evidence" value="ECO:0007669"/>
    <property type="project" value="UniProtKB-KW"/>
</dbReference>
<dbReference type="PANTHER" id="PTHR11214">
    <property type="entry name" value="BETA-1,3-N-ACETYLGLUCOSAMINYLTRANSFERASE"/>
    <property type="match status" value="1"/>
</dbReference>
<accession>A0A7L3EY34</accession>
<evidence type="ECO:0000256" key="12">
    <source>
        <dbReference type="ARBA" id="ARBA00023180"/>
    </source>
</evidence>
<comment type="pathway">
    <text evidence="2">Protein modification; protein glycosylation.</text>
</comment>
<dbReference type="Pfam" id="PF01762">
    <property type="entry name" value="Galactosyl_T"/>
    <property type="match status" value="1"/>
</dbReference>
<dbReference type="EC" id="2.4.1.-" evidence="13"/>
<keyword evidence="9 13" id="KW-0333">Golgi apparatus</keyword>
<evidence type="ECO:0000256" key="8">
    <source>
        <dbReference type="ARBA" id="ARBA00022989"/>
    </source>
</evidence>
<dbReference type="GO" id="GO:0000139">
    <property type="term" value="C:Golgi membrane"/>
    <property type="evidence" value="ECO:0007669"/>
    <property type="project" value="UniProtKB-SubCell"/>
</dbReference>
<dbReference type="AlphaFoldDB" id="A0A7L3EY34"/>
<evidence type="ECO:0000313" key="16">
    <source>
        <dbReference type="Proteomes" id="UP000563107"/>
    </source>
</evidence>
<keyword evidence="8" id="KW-1133">Transmembrane helix</keyword>
<keyword evidence="5 15" id="KW-0808">Transferase</keyword>
<dbReference type="GO" id="GO:0016758">
    <property type="term" value="F:hexosyltransferase activity"/>
    <property type="evidence" value="ECO:0007669"/>
    <property type="project" value="InterPro"/>
</dbReference>
<keyword evidence="4 13" id="KW-0328">Glycosyltransferase</keyword>
<gene>
    <name evidence="15" type="primary">B3galt5_1</name>
    <name evidence="15" type="ORF">CHAFRE_R14563</name>
</gene>
<evidence type="ECO:0000256" key="11">
    <source>
        <dbReference type="ARBA" id="ARBA00023136"/>
    </source>
</evidence>
<evidence type="ECO:0000256" key="5">
    <source>
        <dbReference type="ARBA" id="ARBA00022679"/>
    </source>
</evidence>
<dbReference type="Proteomes" id="UP000563107">
    <property type="component" value="Unassembled WGS sequence"/>
</dbReference>
<evidence type="ECO:0000256" key="2">
    <source>
        <dbReference type="ARBA" id="ARBA00004922"/>
    </source>
</evidence>
<evidence type="ECO:0000256" key="4">
    <source>
        <dbReference type="ARBA" id="ARBA00022676"/>
    </source>
</evidence>
<dbReference type="EMBL" id="VZTR01037439">
    <property type="protein sequence ID" value="NXT72789.1"/>
    <property type="molecule type" value="Genomic_DNA"/>
</dbReference>